<dbReference type="Gene3D" id="3.40.50.2060">
    <property type="match status" value="1"/>
</dbReference>
<dbReference type="Pfam" id="PF00995">
    <property type="entry name" value="Sec1"/>
    <property type="match status" value="1"/>
</dbReference>
<dbReference type="SUPFAM" id="SSF56815">
    <property type="entry name" value="Sec1/munc18-like (SM) proteins"/>
    <property type="match status" value="1"/>
</dbReference>
<dbReference type="InterPro" id="IPR001619">
    <property type="entry name" value="Sec1-like"/>
</dbReference>
<name>A0A7S3E5W9_9RHOD</name>
<dbReference type="InterPro" id="IPR043154">
    <property type="entry name" value="Sec-1-like_dom1"/>
</dbReference>
<sequence length="182" mass="20653">MSDRTMDIQRAVTTYAQQMLTSIDGIKALLLDDETAGIIGLVSSQTEITKHDVYLVERLKAREKGDESQRHIKAIVYVRPTAENTILLRKELASPSFGEYYIYFSNTIRRTLLEDLADADVHSKVVEVKEYFADVYSLMPHLFHLKVNPCVGASRVRCHFRYIVVARSLGSPSLRSFFVAHG</sequence>
<evidence type="ECO:0000256" key="1">
    <source>
        <dbReference type="ARBA" id="ARBA00009884"/>
    </source>
</evidence>
<protein>
    <submittedName>
        <fullName evidence="2">Uncharacterized protein</fullName>
    </submittedName>
</protein>
<gene>
    <name evidence="2" type="ORF">RMAR00112_LOCUS1271</name>
</gene>
<dbReference type="AlphaFoldDB" id="A0A7S3E5W9"/>
<dbReference type="InterPro" id="IPR036045">
    <property type="entry name" value="Sec1-like_sf"/>
</dbReference>
<comment type="similarity">
    <text evidence="1">Belongs to the STXBP/unc-18/SEC1 family.</text>
</comment>
<organism evidence="2">
    <name type="scientific">Rhodosorus marinus</name>
    <dbReference type="NCBI Taxonomy" id="101924"/>
    <lineage>
        <taxon>Eukaryota</taxon>
        <taxon>Rhodophyta</taxon>
        <taxon>Stylonematophyceae</taxon>
        <taxon>Stylonematales</taxon>
        <taxon>Stylonemataceae</taxon>
        <taxon>Rhodosorus</taxon>
    </lineage>
</organism>
<reference evidence="2" key="1">
    <citation type="submission" date="2021-01" db="EMBL/GenBank/DDBJ databases">
        <authorList>
            <person name="Corre E."/>
            <person name="Pelletier E."/>
            <person name="Niang G."/>
            <person name="Scheremetjew M."/>
            <person name="Finn R."/>
            <person name="Kale V."/>
            <person name="Holt S."/>
            <person name="Cochrane G."/>
            <person name="Meng A."/>
            <person name="Brown T."/>
            <person name="Cohen L."/>
        </authorList>
    </citation>
    <scope>NUCLEOTIDE SEQUENCE</scope>
    <source>
        <strain evidence="2">CCMP 769</strain>
    </source>
</reference>
<dbReference type="PANTHER" id="PTHR11679">
    <property type="entry name" value="VESICLE PROTEIN SORTING-ASSOCIATED"/>
    <property type="match status" value="1"/>
</dbReference>
<dbReference type="EMBL" id="HBHW01001549">
    <property type="protein sequence ID" value="CAE0033331.1"/>
    <property type="molecule type" value="Transcribed_RNA"/>
</dbReference>
<accession>A0A7S3E5W9</accession>
<proteinExistence type="inferred from homology"/>
<dbReference type="GO" id="GO:0016192">
    <property type="term" value="P:vesicle-mediated transport"/>
    <property type="evidence" value="ECO:0007669"/>
    <property type="project" value="InterPro"/>
</dbReference>
<evidence type="ECO:0000313" key="2">
    <source>
        <dbReference type="EMBL" id="CAE0033331.1"/>
    </source>
</evidence>